<organism evidence="1 2">
    <name type="scientific">Sorghum bicolor</name>
    <name type="common">Sorghum</name>
    <name type="synonym">Sorghum vulgare</name>
    <dbReference type="NCBI Taxonomy" id="4558"/>
    <lineage>
        <taxon>Eukaryota</taxon>
        <taxon>Viridiplantae</taxon>
        <taxon>Streptophyta</taxon>
        <taxon>Embryophyta</taxon>
        <taxon>Tracheophyta</taxon>
        <taxon>Spermatophyta</taxon>
        <taxon>Magnoliopsida</taxon>
        <taxon>Liliopsida</taxon>
        <taxon>Poales</taxon>
        <taxon>Poaceae</taxon>
        <taxon>PACMAD clade</taxon>
        <taxon>Panicoideae</taxon>
        <taxon>Andropogonodae</taxon>
        <taxon>Andropogoneae</taxon>
        <taxon>Sorghinae</taxon>
        <taxon>Sorghum</taxon>
    </lineage>
</organism>
<proteinExistence type="predicted"/>
<dbReference type="AlphaFoldDB" id="A0A1Z5RKH4"/>
<evidence type="ECO:0000313" key="2">
    <source>
        <dbReference type="Proteomes" id="UP000000768"/>
    </source>
</evidence>
<dbReference type="Gramene" id="OQU84242">
    <property type="protein sequence ID" value="OQU84242"/>
    <property type="gene ID" value="SORBI_3004G019250"/>
</dbReference>
<evidence type="ECO:0000313" key="1">
    <source>
        <dbReference type="EMBL" id="OQU84242.1"/>
    </source>
</evidence>
<dbReference type="Proteomes" id="UP000000768">
    <property type="component" value="Chromosome 4"/>
</dbReference>
<reference evidence="2" key="2">
    <citation type="journal article" date="2018" name="Plant J.">
        <title>The Sorghum bicolor reference genome: improved assembly, gene annotations, a transcriptome atlas, and signatures of genome organization.</title>
        <authorList>
            <person name="McCormick R.F."/>
            <person name="Truong S.K."/>
            <person name="Sreedasyam A."/>
            <person name="Jenkins J."/>
            <person name="Shu S."/>
            <person name="Sims D."/>
            <person name="Kennedy M."/>
            <person name="Amirebrahimi M."/>
            <person name="Weers B.D."/>
            <person name="McKinley B."/>
            <person name="Mattison A."/>
            <person name="Morishige D.T."/>
            <person name="Grimwood J."/>
            <person name="Schmutz J."/>
            <person name="Mullet J.E."/>
        </authorList>
    </citation>
    <scope>NUCLEOTIDE SEQUENCE [LARGE SCALE GENOMIC DNA]</scope>
    <source>
        <strain evidence="2">cv. BTx623</strain>
    </source>
</reference>
<name>A0A1Z5RKH4_SORBI</name>
<keyword evidence="2" id="KW-1185">Reference proteome</keyword>
<dbReference type="InParanoid" id="A0A1Z5RKH4"/>
<reference evidence="1 2" key="1">
    <citation type="journal article" date="2009" name="Nature">
        <title>The Sorghum bicolor genome and the diversification of grasses.</title>
        <authorList>
            <person name="Paterson A.H."/>
            <person name="Bowers J.E."/>
            <person name="Bruggmann R."/>
            <person name="Dubchak I."/>
            <person name="Grimwood J."/>
            <person name="Gundlach H."/>
            <person name="Haberer G."/>
            <person name="Hellsten U."/>
            <person name="Mitros T."/>
            <person name="Poliakov A."/>
            <person name="Schmutz J."/>
            <person name="Spannagl M."/>
            <person name="Tang H."/>
            <person name="Wang X."/>
            <person name="Wicker T."/>
            <person name="Bharti A.K."/>
            <person name="Chapman J."/>
            <person name="Feltus F.A."/>
            <person name="Gowik U."/>
            <person name="Grigoriev I.V."/>
            <person name="Lyons E."/>
            <person name="Maher C.A."/>
            <person name="Martis M."/>
            <person name="Narechania A."/>
            <person name="Otillar R.P."/>
            <person name="Penning B.W."/>
            <person name="Salamov A.A."/>
            <person name="Wang Y."/>
            <person name="Zhang L."/>
            <person name="Carpita N.C."/>
            <person name="Freeling M."/>
            <person name="Gingle A.R."/>
            <person name="Hash C.T."/>
            <person name="Keller B."/>
            <person name="Klein P."/>
            <person name="Kresovich S."/>
            <person name="McCann M.C."/>
            <person name="Ming R."/>
            <person name="Peterson D.G."/>
            <person name="Mehboob-ur-Rahman"/>
            <person name="Ware D."/>
            <person name="Westhoff P."/>
            <person name="Mayer K.F."/>
            <person name="Messing J."/>
            <person name="Rokhsar D.S."/>
        </authorList>
    </citation>
    <scope>NUCLEOTIDE SEQUENCE [LARGE SCALE GENOMIC DNA]</scope>
    <source>
        <strain evidence="2">cv. BTx623</strain>
    </source>
</reference>
<sequence>MSMYSQEGPATGVFGLLVYYSLARNLSLGTTSLFPGSQEVFVWLLAMLSLAKMSSCLVCCAKGIESPLSSTGS</sequence>
<gene>
    <name evidence="1" type="ORF">SORBI_3004G019250</name>
</gene>
<accession>A0A1Z5RKH4</accession>
<protein>
    <submittedName>
        <fullName evidence="1">Uncharacterized protein</fullName>
    </submittedName>
</protein>
<dbReference type="EMBL" id="CM000763">
    <property type="protein sequence ID" value="OQU84242.1"/>
    <property type="molecule type" value="Genomic_DNA"/>
</dbReference>